<organism evidence="3 4">
    <name type="scientific">Halorhabdus tiamatea SARL4B</name>
    <dbReference type="NCBI Taxonomy" id="1033806"/>
    <lineage>
        <taxon>Archaea</taxon>
        <taxon>Methanobacteriati</taxon>
        <taxon>Methanobacteriota</taxon>
        <taxon>Stenosarchaea group</taxon>
        <taxon>Halobacteria</taxon>
        <taxon>Halobacteriales</taxon>
        <taxon>Haloarculaceae</taxon>
        <taxon>Halorhabdus</taxon>
    </lineage>
</organism>
<dbReference type="AlphaFoldDB" id="U2DJD0"/>
<keyword evidence="2" id="KW-0472">Membrane</keyword>
<dbReference type="Proteomes" id="UP000003861">
    <property type="component" value="Unassembled WGS sequence"/>
</dbReference>
<evidence type="ECO:0000256" key="2">
    <source>
        <dbReference type="SAM" id="Phobius"/>
    </source>
</evidence>
<name>U2DJD0_9EURY</name>
<proteinExistence type="predicted"/>
<keyword evidence="2" id="KW-1133">Transmembrane helix</keyword>
<comment type="caution">
    <text evidence="3">The sequence shown here is derived from an EMBL/GenBank/DDBJ whole genome shotgun (WGS) entry which is preliminary data.</text>
</comment>
<sequence>MKDTTAILGIVLLSLLIAASGTAVAVSSVTQPGESPEMVTAIKSGGDHTTQLDQSDNSSIRTEPPSEAVGGRLWVHSFDDGSSSATFNVRVDYPARSQAEAEAARNGSFNPDWYDGQQRVQRIFQQTADEEDSLEHVTNKSRLVSTNYYTDEVTEAEYGWVELRTEVTWDNYVEPGEDLVIGPAYHRSLANSSTGAAWTLEVNVHESWEPSVVNGEPHTQPVGHVLWGYTWENVTSQTGTLLAFDSPITETTTDASGPFGLAGGTVLTGIAILIAGFLKGSFT</sequence>
<dbReference type="EMBL" id="AFNT02000022">
    <property type="protein sequence ID" value="ERJ05972.1"/>
    <property type="molecule type" value="Genomic_DNA"/>
</dbReference>
<protein>
    <submittedName>
        <fullName evidence="3">Uncharacterized protein</fullName>
    </submittedName>
</protein>
<accession>U2DJD0</accession>
<evidence type="ECO:0000256" key="1">
    <source>
        <dbReference type="SAM" id="MobiDB-lite"/>
    </source>
</evidence>
<reference evidence="3 4" key="2">
    <citation type="journal article" date="2013" name="PLoS ONE">
        <title>INDIGO - INtegrated Data Warehouse of MIcrobial GenOmes with Examples from the Red Sea Extremophiles.</title>
        <authorList>
            <person name="Alam I."/>
            <person name="Antunes A."/>
            <person name="Kamau A.A."/>
            <person name="Ba Alawi W."/>
            <person name="Kalkatawi M."/>
            <person name="Stingl U."/>
            <person name="Bajic V.B."/>
        </authorList>
    </citation>
    <scope>NUCLEOTIDE SEQUENCE [LARGE SCALE GENOMIC DNA]</scope>
    <source>
        <strain evidence="3 4">SARL4B</strain>
    </source>
</reference>
<evidence type="ECO:0000313" key="3">
    <source>
        <dbReference type="EMBL" id="ERJ05972.1"/>
    </source>
</evidence>
<gene>
    <name evidence="3" type="ORF">HLRTI_002000</name>
</gene>
<evidence type="ECO:0000313" key="4">
    <source>
        <dbReference type="Proteomes" id="UP000003861"/>
    </source>
</evidence>
<keyword evidence="2" id="KW-0812">Transmembrane</keyword>
<reference evidence="3 4" key="1">
    <citation type="journal article" date="2011" name="J. Bacteriol.">
        <title>Genome sequence of Halorhabdus tiamatea, the first archaeon isolated from a deep-sea anoxic brine lake.</title>
        <authorList>
            <person name="Antunes A."/>
            <person name="Alam I."/>
            <person name="Bajic V.B."/>
            <person name="Stingl U."/>
        </authorList>
    </citation>
    <scope>NUCLEOTIDE SEQUENCE [LARGE SCALE GENOMIC DNA]</scope>
    <source>
        <strain evidence="3 4">SARL4B</strain>
    </source>
</reference>
<feature type="transmembrane region" description="Helical" evidence="2">
    <location>
        <begin position="259"/>
        <end position="278"/>
    </location>
</feature>
<feature type="compositionally biased region" description="Polar residues" evidence="1">
    <location>
        <begin position="47"/>
        <end position="61"/>
    </location>
</feature>
<feature type="region of interest" description="Disordered" evidence="1">
    <location>
        <begin position="46"/>
        <end position="66"/>
    </location>
</feature>